<accession>A0AAJ4N5P9</accession>
<dbReference type="AlphaFoldDB" id="A0AAJ4N5P9"/>
<name>A0AAJ4N5P9_AGRTU</name>
<evidence type="ECO:0000313" key="1">
    <source>
        <dbReference type="EMBL" id="QTG15710.1"/>
    </source>
</evidence>
<proteinExistence type="predicted"/>
<organism evidence="1 2">
    <name type="scientific">Agrobacterium tumefaciens</name>
    <dbReference type="NCBI Taxonomy" id="358"/>
    <lineage>
        <taxon>Bacteria</taxon>
        <taxon>Pseudomonadati</taxon>
        <taxon>Pseudomonadota</taxon>
        <taxon>Alphaproteobacteria</taxon>
        <taxon>Hyphomicrobiales</taxon>
        <taxon>Rhizobiaceae</taxon>
        <taxon>Rhizobium/Agrobacterium group</taxon>
        <taxon>Agrobacterium</taxon>
        <taxon>Agrobacterium tumefaciens complex</taxon>
    </lineage>
</organism>
<gene>
    <name evidence="1" type="ORF">G6M86_20930</name>
</gene>
<reference evidence="1" key="1">
    <citation type="submission" date="2020-02" db="EMBL/GenBank/DDBJ databases">
        <title>Unexpected conservation and global transmission of agrobacterial virulence plasmids.</title>
        <authorList>
            <person name="Weisberg A.J."/>
            <person name="Davis E.W. II"/>
            <person name="Tabima J.R."/>
            <person name="Belcher M.S."/>
            <person name="Miller M."/>
            <person name="Kuo C.-H."/>
            <person name="Loper J.E."/>
            <person name="Grunwald N.J."/>
            <person name="Putnam M.L."/>
            <person name="Chang J.H."/>
        </authorList>
    </citation>
    <scope>NUCLEOTIDE SEQUENCE</scope>
    <source>
        <strain evidence="1">Q15/94</strain>
    </source>
</reference>
<evidence type="ECO:0000313" key="2">
    <source>
        <dbReference type="Proteomes" id="UP000663946"/>
    </source>
</evidence>
<dbReference type="EMBL" id="CP049217">
    <property type="protein sequence ID" value="QTG15710.1"/>
    <property type="molecule type" value="Genomic_DNA"/>
</dbReference>
<sequence>MINHGNWIKYIPDELPEFAPYNAIFWKKDNDDWYVWSRSKWNVKEGRDNSKTTKVAVTGDRVISVANDVTLLSLPTEFVLYELSENETTPKPGWFLNGNEFVEND</sequence>
<dbReference type="Proteomes" id="UP000663946">
    <property type="component" value="Chromosome 2"/>
</dbReference>
<dbReference type="RefSeq" id="WP_333722226.1">
    <property type="nucleotide sequence ID" value="NZ_CP049217.1"/>
</dbReference>
<protein>
    <submittedName>
        <fullName evidence="1">Uncharacterized protein</fullName>
    </submittedName>
</protein>